<reference evidence="2 3" key="1">
    <citation type="submission" date="2018-10" db="EMBL/GenBank/DDBJ databases">
        <title>Sequencing the genomes of 1000 actinobacteria strains.</title>
        <authorList>
            <person name="Klenk H.-P."/>
        </authorList>
    </citation>
    <scope>NUCLEOTIDE SEQUENCE [LARGE SCALE GENOMIC DNA]</scope>
    <source>
        <strain evidence="2 3">DSM 43911</strain>
    </source>
</reference>
<keyword evidence="1" id="KW-1133">Transmembrane helix</keyword>
<keyword evidence="1" id="KW-0472">Membrane</keyword>
<feature type="transmembrane region" description="Helical" evidence="1">
    <location>
        <begin position="6"/>
        <end position="27"/>
    </location>
</feature>
<feature type="transmembrane region" description="Helical" evidence="1">
    <location>
        <begin position="171"/>
        <end position="189"/>
    </location>
</feature>
<keyword evidence="1" id="KW-0812">Transmembrane</keyword>
<organism evidence="2 3">
    <name type="scientific">Saccharothrix variisporea</name>
    <dbReference type="NCBI Taxonomy" id="543527"/>
    <lineage>
        <taxon>Bacteria</taxon>
        <taxon>Bacillati</taxon>
        <taxon>Actinomycetota</taxon>
        <taxon>Actinomycetes</taxon>
        <taxon>Pseudonocardiales</taxon>
        <taxon>Pseudonocardiaceae</taxon>
        <taxon>Saccharothrix</taxon>
    </lineage>
</organism>
<accession>A0A495XDM2</accession>
<feature type="transmembrane region" description="Helical" evidence="1">
    <location>
        <begin position="34"/>
        <end position="58"/>
    </location>
</feature>
<gene>
    <name evidence="2" type="ORF">DFJ66_4665</name>
</gene>
<feature type="transmembrane region" description="Helical" evidence="1">
    <location>
        <begin position="289"/>
        <end position="314"/>
    </location>
</feature>
<proteinExistence type="predicted"/>
<name>A0A495XDM2_9PSEU</name>
<sequence>MTLSDLVALGVALVVAVLPGASLLFAFGIRARAWFVGLSVPASVGVATLTASACAVVGLRFGPVSLGVVTALLLAVGVVVALRRRRGADERPGGRTPAVGWVGQVAGGLLLLGGMALGARSWFGGLGESLATVGQEHDLIIHHMLTAYIQRSGNGAPWQLMPADVMTGSGVAYYPSGVHLLAAVTAVLLGNTVLALNATTVVVLAFAWSASVAALTYVAARRGRSSRSVASLAGGVAAVVAAGLYRPVFSLMHEGGILANASALVLVPGVLAALLSLPRRGWLPIVPLGVGCAGILAVHPTAAASVGVSFAAWLVGELLVRGGPRRVLRDVPRLVGAGAVALVVGLPVLAQVLTVSGGPQQFGADIGPQPFSAALGNALGLVYAGWVPANAGYPQFAAVAAALLGVGAVLVTRRGLGALTAWLAWLVIEVAFATSPGVGPEAKLSGLFYNAHLRIWSHLSLFVPVLAGLGVVLTACGVALWLSRLAPFARARVRWATVAVAVVAGLLYLLLPGVKYSDVEADYLATRYARSHFTRVGADDEKAIAWLAERVKPGQRVLNSANDGSTFLYVEKGIPVVNTHSLGTPLAPYTYELMARFNTYPQDPAIRKMLRDLDVHWLYVDTVAPGIGSGVSPNNWVGGPSFALAPGFANLDGLPGLTLGFTSGTVSVYELDLDAATTP</sequence>
<feature type="transmembrane region" description="Helical" evidence="1">
    <location>
        <begin position="493"/>
        <end position="511"/>
    </location>
</feature>
<feature type="transmembrane region" description="Helical" evidence="1">
    <location>
        <begin position="419"/>
        <end position="439"/>
    </location>
</feature>
<dbReference type="Pfam" id="PF20176">
    <property type="entry name" value="DUF6541"/>
    <property type="match status" value="1"/>
</dbReference>
<feature type="transmembrane region" description="Helical" evidence="1">
    <location>
        <begin position="334"/>
        <end position="354"/>
    </location>
</feature>
<feature type="transmembrane region" description="Helical" evidence="1">
    <location>
        <begin position="392"/>
        <end position="412"/>
    </location>
</feature>
<dbReference type="AlphaFoldDB" id="A0A495XDM2"/>
<feature type="transmembrane region" description="Helical" evidence="1">
    <location>
        <begin position="195"/>
        <end position="217"/>
    </location>
</feature>
<feature type="transmembrane region" description="Helical" evidence="1">
    <location>
        <begin position="257"/>
        <end position="277"/>
    </location>
</feature>
<keyword evidence="3" id="KW-1185">Reference proteome</keyword>
<feature type="transmembrane region" description="Helical" evidence="1">
    <location>
        <begin position="459"/>
        <end position="481"/>
    </location>
</feature>
<evidence type="ECO:0000313" key="3">
    <source>
        <dbReference type="Proteomes" id="UP000272729"/>
    </source>
</evidence>
<dbReference type="EMBL" id="RBXR01000001">
    <property type="protein sequence ID" value="RKT71376.1"/>
    <property type="molecule type" value="Genomic_DNA"/>
</dbReference>
<dbReference type="OrthoDB" id="5141811at2"/>
<dbReference type="Proteomes" id="UP000272729">
    <property type="component" value="Unassembled WGS sequence"/>
</dbReference>
<comment type="caution">
    <text evidence="2">The sequence shown here is derived from an EMBL/GenBank/DDBJ whole genome shotgun (WGS) entry which is preliminary data.</text>
</comment>
<protein>
    <submittedName>
        <fullName evidence="2">Uncharacterized protein</fullName>
    </submittedName>
</protein>
<evidence type="ECO:0000256" key="1">
    <source>
        <dbReference type="SAM" id="Phobius"/>
    </source>
</evidence>
<dbReference type="RefSeq" id="WP_121223709.1">
    <property type="nucleotide sequence ID" value="NZ_JBIUBA010000001.1"/>
</dbReference>
<evidence type="ECO:0000313" key="2">
    <source>
        <dbReference type="EMBL" id="RKT71376.1"/>
    </source>
</evidence>
<feature type="transmembrane region" description="Helical" evidence="1">
    <location>
        <begin position="229"/>
        <end position="245"/>
    </location>
</feature>
<feature type="transmembrane region" description="Helical" evidence="1">
    <location>
        <begin position="64"/>
        <end position="82"/>
    </location>
</feature>
<dbReference type="InterPro" id="IPR046671">
    <property type="entry name" value="DUF6541"/>
</dbReference>